<dbReference type="CDD" id="cd00515">
    <property type="entry name" value="HAM1"/>
    <property type="match status" value="1"/>
</dbReference>
<gene>
    <name evidence="9" type="ORF">AKJ44_01770</name>
</gene>
<comment type="catalytic activity">
    <reaction evidence="7">
        <text>XTP + H2O = XMP + diphosphate + H(+)</text>
        <dbReference type="Rhea" id="RHEA:28610"/>
        <dbReference type="ChEBI" id="CHEBI:15377"/>
        <dbReference type="ChEBI" id="CHEBI:15378"/>
        <dbReference type="ChEBI" id="CHEBI:33019"/>
        <dbReference type="ChEBI" id="CHEBI:57464"/>
        <dbReference type="ChEBI" id="CHEBI:61314"/>
        <dbReference type="EC" id="3.6.1.66"/>
    </reaction>
</comment>
<comment type="catalytic activity">
    <reaction evidence="7">
        <text>ITP + H2O = IMP + diphosphate + H(+)</text>
        <dbReference type="Rhea" id="RHEA:29399"/>
        <dbReference type="ChEBI" id="CHEBI:15377"/>
        <dbReference type="ChEBI" id="CHEBI:15378"/>
        <dbReference type="ChEBI" id="CHEBI:33019"/>
        <dbReference type="ChEBI" id="CHEBI:58053"/>
        <dbReference type="ChEBI" id="CHEBI:61402"/>
        <dbReference type="EC" id="3.6.1.66"/>
    </reaction>
</comment>
<dbReference type="GO" id="GO:0046872">
    <property type="term" value="F:metal ion binding"/>
    <property type="evidence" value="ECO:0007669"/>
    <property type="project" value="UniProtKB-KW"/>
</dbReference>
<feature type="binding site" evidence="7">
    <location>
        <begin position="170"/>
        <end position="171"/>
    </location>
    <ligand>
        <name>substrate</name>
    </ligand>
</feature>
<dbReference type="NCBIfam" id="TIGR00042">
    <property type="entry name" value="RdgB/HAM1 family non-canonical purine NTP pyrophosphatase"/>
    <property type="match status" value="1"/>
</dbReference>
<dbReference type="GO" id="GO:0005737">
    <property type="term" value="C:cytoplasm"/>
    <property type="evidence" value="ECO:0007669"/>
    <property type="project" value="TreeGrafter"/>
</dbReference>
<feature type="binding site" evidence="7">
    <location>
        <position position="65"/>
    </location>
    <ligand>
        <name>Mg(2+)</name>
        <dbReference type="ChEBI" id="CHEBI:18420"/>
    </ligand>
</feature>
<dbReference type="Pfam" id="PF01725">
    <property type="entry name" value="Ham1p_like"/>
    <property type="match status" value="1"/>
</dbReference>
<evidence type="ECO:0000256" key="2">
    <source>
        <dbReference type="ARBA" id="ARBA00022723"/>
    </source>
</evidence>
<keyword evidence="3 7" id="KW-0547">Nucleotide-binding</keyword>
<evidence type="ECO:0000313" key="9">
    <source>
        <dbReference type="EMBL" id="KXB01958.1"/>
    </source>
</evidence>
<dbReference type="GO" id="GO:0009146">
    <property type="term" value="P:purine nucleoside triphosphate catabolic process"/>
    <property type="evidence" value="ECO:0007669"/>
    <property type="project" value="UniProtKB-UniRule"/>
</dbReference>
<dbReference type="GO" id="GO:0009117">
    <property type="term" value="P:nucleotide metabolic process"/>
    <property type="evidence" value="ECO:0007669"/>
    <property type="project" value="UniProtKB-KW"/>
</dbReference>
<evidence type="ECO:0000256" key="6">
    <source>
        <dbReference type="ARBA" id="ARBA00023080"/>
    </source>
</evidence>
<dbReference type="EMBL" id="LHXY01000019">
    <property type="protein sequence ID" value="KXB01958.1"/>
    <property type="molecule type" value="Genomic_DNA"/>
</dbReference>
<evidence type="ECO:0000256" key="4">
    <source>
        <dbReference type="ARBA" id="ARBA00022801"/>
    </source>
</evidence>
<proteinExistence type="inferred from homology"/>
<evidence type="ECO:0000256" key="5">
    <source>
        <dbReference type="ARBA" id="ARBA00022842"/>
    </source>
</evidence>
<feature type="binding site" evidence="7">
    <location>
        <position position="165"/>
    </location>
    <ligand>
        <name>substrate</name>
    </ligand>
</feature>
<evidence type="ECO:0000256" key="1">
    <source>
        <dbReference type="ARBA" id="ARBA00008023"/>
    </source>
</evidence>
<dbReference type="SUPFAM" id="SSF52972">
    <property type="entry name" value="ITPase-like"/>
    <property type="match status" value="1"/>
</dbReference>
<sequence length="191" mass="21417">MTLAFVTSNRHKFEEAESLAENFGVELEHRDVPYVEIQADVLEDVAKPSAQQACALIDSPCFVEDAGLFIKSLEGFPGPYSSFVFKTLGNEGILKLMEGEEDRQAEFRSAVGYCEPRAKPKVFKGKVRGVITRETRGSKGFGFDPIFSPERGEGITFGEMELEMKNSFSHRSEAIEKFLKWYTKNKKPSGD</sequence>
<dbReference type="GO" id="GO:0036220">
    <property type="term" value="F:ITP diphosphatase activity"/>
    <property type="evidence" value="ECO:0007669"/>
    <property type="project" value="UniProtKB-UniRule"/>
</dbReference>
<dbReference type="AlphaFoldDB" id="A0A133V684"/>
<protein>
    <recommendedName>
        <fullName evidence="7">dITP/XTP pyrophosphatase</fullName>
        <ecNumber evidence="7">3.6.1.66</ecNumber>
    </recommendedName>
    <alternativeName>
        <fullName evidence="7">Non-canonical purine NTP pyrophosphatase</fullName>
    </alternativeName>
    <alternativeName>
        <fullName evidence="7">Non-standard purine NTP pyrophosphatase</fullName>
    </alternativeName>
    <alternativeName>
        <fullName evidence="7">Nucleoside-triphosphate diphosphatase</fullName>
    </alternativeName>
    <alternativeName>
        <fullName evidence="7">Nucleoside-triphosphate pyrophosphatase</fullName>
        <shortName evidence="7">NTPase</shortName>
    </alternativeName>
</protein>
<evidence type="ECO:0000256" key="3">
    <source>
        <dbReference type="ARBA" id="ARBA00022741"/>
    </source>
</evidence>
<feature type="binding site" evidence="7">
    <location>
        <position position="66"/>
    </location>
    <ligand>
        <name>substrate</name>
    </ligand>
</feature>
<comment type="subunit">
    <text evidence="7">Homodimer.</text>
</comment>
<feature type="binding site" evidence="7">
    <location>
        <position position="36"/>
    </location>
    <ligand>
        <name>Mg(2+)</name>
        <dbReference type="ChEBI" id="CHEBI:18420"/>
    </ligand>
</feature>
<feature type="binding site" evidence="7">
    <location>
        <begin position="141"/>
        <end position="144"/>
    </location>
    <ligand>
        <name>substrate</name>
    </ligand>
</feature>
<comment type="similarity">
    <text evidence="1 7 8">Belongs to the HAM1 NTPase family.</text>
</comment>
<dbReference type="HAMAP" id="MF_01405">
    <property type="entry name" value="Non_canon_purine_NTPase"/>
    <property type="match status" value="1"/>
</dbReference>
<dbReference type="Proteomes" id="UP000070035">
    <property type="component" value="Unassembled WGS sequence"/>
</dbReference>
<feature type="active site" description="Proton acceptor" evidence="7">
    <location>
        <position position="65"/>
    </location>
</feature>
<dbReference type="InterPro" id="IPR002637">
    <property type="entry name" value="RdgB/HAM1"/>
</dbReference>
<keyword evidence="4 7" id="KW-0378">Hydrolase</keyword>
<keyword evidence="10" id="KW-1185">Reference proteome</keyword>
<evidence type="ECO:0000256" key="7">
    <source>
        <dbReference type="HAMAP-Rule" id="MF_01405"/>
    </source>
</evidence>
<dbReference type="Gene3D" id="3.90.950.10">
    <property type="match status" value="1"/>
</dbReference>
<keyword evidence="5 7" id="KW-0460">Magnesium</keyword>
<dbReference type="PANTHER" id="PTHR11067">
    <property type="entry name" value="INOSINE TRIPHOSPHATE PYROPHOSPHATASE/HAM1 PROTEIN"/>
    <property type="match status" value="1"/>
</dbReference>
<evidence type="ECO:0000313" key="10">
    <source>
        <dbReference type="Proteomes" id="UP000070035"/>
    </source>
</evidence>
<accession>A0A133V684</accession>
<feature type="binding site" evidence="7">
    <location>
        <begin position="7"/>
        <end position="12"/>
    </location>
    <ligand>
        <name>substrate</name>
    </ligand>
</feature>
<reference evidence="9 10" key="1">
    <citation type="journal article" date="2016" name="Sci. Rep.">
        <title>Metabolic traits of an uncultured archaeal lineage -MSBL1- from brine pools of the Red Sea.</title>
        <authorList>
            <person name="Mwirichia R."/>
            <person name="Alam I."/>
            <person name="Rashid M."/>
            <person name="Vinu M."/>
            <person name="Ba-Alawi W."/>
            <person name="Anthony Kamau A."/>
            <person name="Kamanda Ngugi D."/>
            <person name="Goker M."/>
            <person name="Klenk H.P."/>
            <person name="Bajic V."/>
            <person name="Stingl U."/>
        </authorList>
    </citation>
    <scope>NUCLEOTIDE SEQUENCE [LARGE SCALE GENOMIC DNA]</scope>
    <source>
        <strain evidence="9">SCGC-AAA261F17</strain>
    </source>
</reference>
<dbReference type="EC" id="3.6.1.66" evidence="7"/>
<dbReference type="NCBIfam" id="NF011396">
    <property type="entry name" value="PRK14821.1"/>
    <property type="match status" value="1"/>
</dbReference>
<name>A0A133V684_9EURY</name>
<comment type="caution">
    <text evidence="9">The sequence shown here is derived from an EMBL/GenBank/DDBJ whole genome shotgun (WGS) entry which is preliminary data.</text>
</comment>
<dbReference type="GO" id="GO:0036222">
    <property type="term" value="F:XTP diphosphatase activity"/>
    <property type="evidence" value="ECO:0007669"/>
    <property type="project" value="UniProtKB-UniRule"/>
</dbReference>
<dbReference type="InterPro" id="IPR029001">
    <property type="entry name" value="ITPase-like_fam"/>
</dbReference>
<dbReference type="GO" id="GO:0017111">
    <property type="term" value="F:ribonucleoside triphosphate phosphatase activity"/>
    <property type="evidence" value="ECO:0007669"/>
    <property type="project" value="InterPro"/>
</dbReference>
<evidence type="ECO:0000256" key="8">
    <source>
        <dbReference type="RuleBase" id="RU003781"/>
    </source>
</evidence>
<comment type="catalytic activity">
    <reaction evidence="7">
        <text>dITP + H2O = dIMP + diphosphate + H(+)</text>
        <dbReference type="Rhea" id="RHEA:28342"/>
        <dbReference type="ChEBI" id="CHEBI:15377"/>
        <dbReference type="ChEBI" id="CHEBI:15378"/>
        <dbReference type="ChEBI" id="CHEBI:33019"/>
        <dbReference type="ChEBI" id="CHEBI:61194"/>
        <dbReference type="ChEBI" id="CHEBI:61382"/>
        <dbReference type="EC" id="3.6.1.66"/>
    </reaction>
</comment>
<comment type="function">
    <text evidence="7">Pyrophosphatase that catalyzes the hydrolysis of nucleoside triphosphates to their monophosphate derivatives, with a high preference for the non-canonical purine nucleotides XTP (xanthosine triphosphate), dITP (deoxyinosine triphosphate) and ITP. Seems to function as a house-cleaning enzyme that removes non-canonical purine nucleotides from the nucleotide pool, thus preventing their incorporation into DNA/RNA and avoiding chromosomal lesions.</text>
</comment>
<dbReference type="GO" id="GO:0035870">
    <property type="term" value="F:dITP diphosphatase activity"/>
    <property type="evidence" value="ECO:0007669"/>
    <property type="project" value="UniProtKB-UniRule"/>
</dbReference>
<keyword evidence="2 7" id="KW-0479">Metal-binding</keyword>
<dbReference type="GO" id="GO:0000166">
    <property type="term" value="F:nucleotide binding"/>
    <property type="evidence" value="ECO:0007669"/>
    <property type="project" value="UniProtKB-KW"/>
</dbReference>
<comment type="cofactor">
    <cofactor evidence="7">
        <name>Mg(2+)</name>
        <dbReference type="ChEBI" id="CHEBI:18420"/>
    </cofactor>
    <text evidence="7">Binds 1 Mg(2+) ion per subunit.</text>
</comment>
<organism evidence="9 10">
    <name type="scientific">candidate division MSBL1 archaeon SCGC-AAA261F17</name>
    <dbReference type="NCBI Taxonomy" id="1698274"/>
    <lineage>
        <taxon>Archaea</taxon>
        <taxon>Methanobacteriati</taxon>
        <taxon>Methanobacteriota</taxon>
        <taxon>candidate division MSBL1</taxon>
    </lineage>
</organism>
<keyword evidence="6 7" id="KW-0546">Nucleotide metabolism</keyword>
<dbReference type="PATRIC" id="fig|1698274.3.peg.220"/>
<dbReference type="InterPro" id="IPR020922">
    <property type="entry name" value="dITP/XTP_pyrophosphatase"/>
</dbReference>
<dbReference type="PANTHER" id="PTHR11067:SF9">
    <property type="entry name" value="INOSINE TRIPHOSPHATE PYROPHOSPHATASE"/>
    <property type="match status" value="1"/>
</dbReference>